<keyword evidence="3 7" id="KW-0812">Transmembrane</keyword>
<feature type="transmembrane region" description="Helical" evidence="7">
    <location>
        <begin position="282"/>
        <end position="305"/>
    </location>
</feature>
<evidence type="ECO:0000259" key="8">
    <source>
        <dbReference type="Pfam" id="PF04024"/>
    </source>
</evidence>
<feature type="region of interest" description="Disordered" evidence="6">
    <location>
        <begin position="88"/>
        <end position="114"/>
    </location>
</feature>
<evidence type="ECO:0000313" key="12">
    <source>
        <dbReference type="Proteomes" id="UP001597545"/>
    </source>
</evidence>
<dbReference type="Pfam" id="PF22571">
    <property type="entry name" value="LiaI-LiaF-TM_PspC"/>
    <property type="match status" value="1"/>
</dbReference>
<proteinExistence type="predicted"/>
<keyword evidence="5 7" id="KW-0472">Membrane</keyword>
<feature type="domain" description="Phage shock protein PspC N-terminal" evidence="8">
    <location>
        <begin position="116"/>
        <end position="172"/>
    </location>
</feature>
<comment type="subcellular location">
    <subcellularLocation>
        <location evidence="1">Cell membrane</location>
        <topology evidence="1">Single-pass membrane protein</topology>
    </subcellularLocation>
</comment>
<feature type="transmembrane region" description="Helical" evidence="7">
    <location>
        <begin position="235"/>
        <end position="257"/>
    </location>
</feature>
<dbReference type="PANTHER" id="PTHR33885:SF3">
    <property type="entry name" value="PHAGE SHOCK PROTEIN C"/>
    <property type="match status" value="1"/>
</dbReference>
<evidence type="ECO:0000259" key="10">
    <source>
        <dbReference type="Pfam" id="PF22744"/>
    </source>
</evidence>
<evidence type="ECO:0000256" key="3">
    <source>
        <dbReference type="ARBA" id="ARBA00022692"/>
    </source>
</evidence>
<comment type="caution">
    <text evidence="11">The sequence shown here is derived from an EMBL/GenBank/DDBJ whole genome shotgun (WGS) entry which is preliminary data.</text>
</comment>
<feature type="domain" description="PspC-related transmembrane region" evidence="9">
    <location>
        <begin position="211"/>
        <end position="344"/>
    </location>
</feature>
<feature type="domain" description="PspC-related ToastRack" evidence="10">
    <location>
        <begin position="389"/>
        <end position="523"/>
    </location>
</feature>
<dbReference type="Pfam" id="PF22744">
    <property type="entry name" value="Toast-rack_PspC-Cterm"/>
    <property type="match status" value="1"/>
</dbReference>
<feature type="transmembrane region" description="Helical" evidence="7">
    <location>
        <begin position="317"/>
        <end position="341"/>
    </location>
</feature>
<dbReference type="PANTHER" id="PTHR33885">
    <property type="entry name" value="PHAGE SHOCK PROTEIN C"/>
    <property type="match status" value="1"/>
</dbReference>
<evidence type="ECO:0000256" key="5">
    <source>
        <dbReference type="ARBA" id="ARBA00023136"/>
    </source>
</evidence>
<dbReference type="Pfam" id="PF04024">
    <property type="entry name" value="PspC"/>
    <property type="match status" value="1"/>
</dbReference>
<organism evidence="11 12">
    <name type="scientific">Sphingobacterium suaedae</name>
    <dbReference type="NCBI Taxonomy" id="1686402"/>
    <lineage>
        <taxon>Bacteria</taxon>
        <taxon>Pseudomonadati</taxon>
        <taxon>Bacteroidota</taxon>
        <taxon>Sphingobacteriia</taxon>
        <taxon>Sphingobacteriales</taxon>
        <taxon>Sphingobacteriaceae</taxon>
        <taxon>Sphingobacterium</taxon>
    </lineage>
</organism>
<dbReference type="RefSeq" id="WP_380905460.1">
    <property type="nucleotide sequence ID" value="NZ_JBHUEG010000012.1"/>
</dbReference>
<evidence type="ECO:0000256" key="6">
    <source>
        <dbReference type="SAM" id="MobiDB-lite"/>
    </source>
</evidence>
<evidence type="ECO:0000256" key="1">
    <source>
        <dbReference type="ARBA" id="ARBA00004162"/>
    </source>
</evidence>
<evidence type="ECO:0000259" key="9">
    <source>
        <dbReference type="Pfam" id="PF22571"/>
    </source>
</evidence>
<evidence type="ECO:0000256" key="7">
    <source>
        <dbReference type="SAM" id="Phobius"/>
    </source>
</evidence>
<keyword evidence="4 7" id="KW-1133">Transmembrane helix</keyword>
<keyword evidence="12" id="KW-1185">Reference proteome</keyword>
<dbReference type="InterPro" id="IPR052027">
    <property type="entry name" value="PspC"/>
</dbReference>
<feature type="region of interest" description="Disordered" evidence="6">
    <location>
        <begin position="523"/>
        <end position="542"/>
    </location>
</feature>
<gene>
    <name evidence="11" type="ORF">ACFSR5_15950</name>
</gene>
<protein>
    <submittedName>
        <fullName evidence="11">PspC domain-containing protein</fullName>
    </submittedName>
</protein>
<dbReference type="InterPro" id="IPR007168">
    <property type="entry name" value="Phageshock_PspC_N"/>
</dbReference>
<dbReference type="Proteomes" id="UP001597545">
    <property type="component" value="Unassembled WGS sequence"/>
</dbReference>
<reference evidence="12" key="1">
    <citation type="journal article" date="2019" name="Int. J. Syst. Evol. Microbiol.">
        <title>The Global Catalogue of Microorganisms (GCM) 10K type strain sequencing project: providing services to taxonomists for standard genome sequencing and annotation.</title>
        <authorList>
            <consortium name="The Broad Institute Genomics Platform"/>
            <consortium name="The Broad Institute Genome Sequencing Center for Infectious Disease"/>
            <person name="Wu L."/>
            <person name="Ma J."/>
        </authorList>
    </citation>
    <scope>NUCLEOTIDE SEQUENCE [LARGE SCALE GENOMIC DNA]</scope>
    <source>
        <strain evidence="12">KCTC 42662</strain>
    </source>
</reference>
<sequence length="583" mass="65987">MNKTIIININSIVFHIEEDAYETLRSYMIDIKKHFGHSAESKEILEDIENRIAEMFNERIQTGRKEVINLEDVQQVIGQMGSVSDFEETEGSADEFQQEQPRSAGYTGNAGESVGKKLMRDPDDKVLGGVCSGLAHYFGMEPRWLRILLVLFVLIGGSGFLVYVILWIVMPVAETRADKMSMRGEVPNLQNFKKSFDEEVKTFSENFSGAGEHISRGARSAGNAMGGCLGLIGKLIAWLMLINTGLSILGMFIFYVFNMMNLFGLENPIVFPPLQILSADDAVIALTLGFMATTIPFLALFLWLVRVLFKTEKLNNYLSLTMFAVWIVSVVGVIYYCVYAAQDFREKSTINVQKNIVAQKVYYFTEKDVRVLDASEKDSLKSKFNIQIDGQDLRNYLHSNVGIYFENVDSLSQPYIQYNYSAKGKTYQLAAERAKSIVYEGIQEGNTILFPSHFILNRNSLDRDQYVSVTVYLPRGSKVVLHREIEGKIRDISCWECLNNYPDPDHQKFTEWTMTATGLVCSQAEPPKEEDKEEERTEELEKAVKEAVKNKQDSVIRIDGSNVTIEVKDNNVKINTKKEKGGS</sequence>
<dbReference type="InterPro" id="IPR054319">
    <property type="entry name" value="PspC-rel_ToastRack"/>
</dbReference>
<keyword evidence="2" id="KW-1003">Cell membrane</keyword>
<feature type="compositionally biased region" description="Acidic residues" evidence="6">
    <location>
        <begin position="88"/>
        <end position="97"/>
    </location>
</feature>
<dbReference type="InterPro" id="IPR054321">
    <property type="entry name" value="PspC-rel_TM"/>
</dbReference>
<evidence type="ECO:0000256" key="4">
    <source>
        <dbReference type="ARBA" id="ARBA00022989"/>
    </source>
</evidence>
<dbReference type="EMBL" id="JBHULR010000015">
    <property type="protein sequence ID" value="MFD2549141.1"/>
    <property type="molecule type" value="Genomic_DNA"/>
</dbReference>
<evidence type="ECO:0000313" key="11">
    <source>
        <dbReference type="EMBL" id="MFD2549141.1"/>
    </source>
</evidence>
<accession>A0ABW5KN81</accession>
<feature type="transmembrane region" description="Helical" evidence="7">
    <location>
        <begin position="147"/>
        <end position="173"/>
    </location>
</feature>
<name>A0ABW5KN81_9SPHI</name>
<evidence type="ECO:0000256" key="2">
    <source>
        <dbReference type="ARBA" id="ARBA00022475"/>
    </source>
</evidence>